<dbReference type="SUPFAM" id="SSF54980">
    <property type="entry name" value="EF-G C-terminal domain-like"/>
    <property type="match status" value="2"/>
</dbReference>
<evidence type="ECO:0000256" key="7">
    <source>
        <dbReference type="ARBA" id="ARBA00023136"/>
    </source>
</evidence>
<dbReference type="PRINTS" id="PR00315">
    <property type="entry name" value="ELONGATNFCT"/>
</dbReference>
<evidence type="ECO:0000256" key="5">
    <source>
        <dbReference type="ARBA" id="ARBA00022917"/>
    </source>
</evidence>
<dbReference type="GO" id="GO:0003746">
    <property type="term" value="F:translation elongation factor activity"/>
    <property type="evidence" value="ECO:0007669"/>
    <property type="project" value="UniProtKB-UniRule"/>
</dbReference>
<dbReference type="CDD" id="cd01890">
    <property type="entry name" value="LepA"/>
    <property type="match status" value="1"/>
</dbReference>
<dbReference type="Proteomes" id="UP000014281">
    <property type="component" value="Unassembled WGS sequence"/>
</dbReference>
<evidence type="ECO:0000256" key="10">
    <source>
        <dbReference type="ARBA" id="ARBA00061052"/>
    </source>
</evidence>
<gene>
    <name evidence="12" type="primary">lepA</name>
    <name evidence="14" type="ORF">Lpp122_0002</name>
</gene>
<evidence type="ECO:0000256" key="11">
    <source>
        <dbReference type="ARBA" id="ARBA00066744"/>
    </source>
</evidence>
<feature type="domain" description="Tr-type G" evidence="13">
    <location>
        <begin position="11"/>
        <end position="193"/>
    </location>
</feature>
<evidence type="ECO:0000256" key="2">
    <source>
        <dbReference type="ARBA" id="ARBA00022475"/>
    </source>
</evidence>
<dbReference type="FunFam" id="3.30.70.2570:FF:000001">
    <property type="entry name" value="Translation factor GUF1, mitochondrial"/>
    <property type="match status" value="1"/>
</dbReference>
<dbReference type="InterPro" id="IPR027417">
    <property type="entry name" value="P-loop_NTPase"/>
</dbReference>
<evidence type="ECO:0000256" key="4">
    <source>
        <dbReference type="ARBA" id="ARBA00022801"/>
    </source>
</evidence>
<dbReference type="CDD" id="cd03709">
    <property type="entry name" value="lepA_C"/>
    <property type="match status" value="1"/>
</dbReference>
<dbReference type="GO" id="GO:0043022">
    <property type="term" value="F:ribosome binding"/>
    <property type="evidence" value="ECO:0007669"/>
    <property type="project" value="UniProtKB-UniRule"/>
</dbReference>
<dbReference type="EC" id="3.6.5.n1" evidence="11 12"/>
<dbReference type="InterPro" id="IPR000795">
    <property type="entry name" value="T_Tr_GTP-bd_dom"/>
</dbReference>
<comment type="similarity">
    <text evidence="1 12">Belongs to the TRAFAC class translation factor GTPase superfamily. Classic translation factor GTPase family. LepA subfamily.</text>
</comment>
<dbReference type="PROSITE" id="PS51722">
    <property type="entry name" value="G_TR_2"/>
    <property type="match status" value="1"/>
</dbReference>
<evidence type="ECO:0000256" key="8">
    <source>
        <dbReference type="ARBA" id="ARBA00050293"/>
    </source>
</evidence>
<keyword evidence="14" id="KW-0251">Elongation factor</keyword>
<dbReference type="InterPro" id="IPR035654">
    <property type="entry name" value="LepA_IV"/>
</dbReference>
<comment type="catalytic activity">
    <reaction evidence="8 12">
        <text>GTP + H2O = GDP + phosphate + H(+)</text>
        <dbReference type="Rhea" id="RHEA:19669"/>
        <dbReference type="ChEBI" id="CHEBI:15377"/>
        <dbReference type="ChEBI" id="CHEBI:15378"/>
        <dbReference type="ChEBI" id="CHEBI:37565"/>
        <dbReference type="ChEBI" id="CHEBI:43474"/>
        <dbReference type="ChEBI" id="CHEBI:58189"/>
        <dbReference type="EC" id="3.6.5.n1"/>
    </reaction>
</comment>
<name>A0A8E0I713_LACPA</name>
<keyword evidence="4 12" id="KW-0378">Hydrolase</keyword>
<dbReference type="InterPro" id="IPR035647">
    <property type="entry name" value="EFG_III/V"/>
</dbReference>
<keyword evidence="5 12" id="KW-0648">Protein biosynthesis</keyword>
<dbReference type="GO" id="GO:0005525">
    <property type="term" value="F:GTP binding"/>
    <property type="evidence" value="ECO:0007669"/>
    <property type="project" value="UniProtKB-UniRule"/>
</dbReference>
<feature type="binding site" evidence="12">
    <location>
        <begin position="140"/>
        <end position="143"/>
    </location>
    <ligand>
        <name>GTP</name>
        <dbReference type="ChEBI" id="CHEBI:37565"/>
    </ligand>
</feature>
<dbReference type="Pfam" id="PF06421">
    <property type="entry name" value="LepA_C"/>
    <property type="match status" value="1"/>
</dbReference>
<keyword evidence="3 12" id="KW-0547">Nucleotide-binding</keyword>
<dbReference type="InterPro" id="IPR004161">
    <property type="entry name" value="EFTu-like_2"/>
</dbReference>
<dbReference type="GO" id="GO:0003924">
    <property type="term" value="F:GTPase activity"/>
    <property type="evidence" value="ECO:0007669"/>
    <property type="project" value="UniProtKB-UniRule"/>
</dbReference>
<organism evidence="14 15">
    <name type="scientific">Lacticaseibacillus paracasei subsp. paracasei Lpp122</name>
    <dbReference type="NCBI Taxonomy" id="1256218"/>
    <lineage>
        <taxon>Bacteria</taxon>
        <taxon>Bacillati</taxon>
        <taxon>Bacillota</taxon>
        <taxon>Bacilli</taxon>
        <taxon>Lactobacillales</taxon>
        <taxon>Lactobacillaceae</taxon>
        <taxon>Lacticaseibacillus</taxon>
    </lineage>
</organism>
<evidence type="ECO:0000259" key="13">
    <source>
        <dbReference type="PROSITE" id="PS51722"/>
    </source>
</evidence>
<dbReference type="GO" id="GO:0005886">
    <property type="term" value="C:plasma membrane"/>
    <property type="evidence" value="ECO:0007669"/>
    <property type="project" value="UniProtKB-SubCell"/>
</dbReference>
<evidence type="ECO:0000313" key="14">
    <source>
        <dbReference type="EMBL" id="EPC21622.1"/>
    </source>
</evidence>
<dbReference type="CDD" id="cd03699">
    <property type="entry name" value="EF4_II"/>
    <property type="match status" value="1"/>
</dbReference>
<dbReference type="CDD" id="cd16260">
    <property type="entry name" value="EF4_III"/>
    <property type="match status" value="1"/>
</dbReference>
<dbReference type="Gene3D" id="3.40.50.300">
    <property type="entry name" value="P-loop containing nucleotide triphosphate hydrolases"/>
    <property type="match status" value="1"/>
</dbReference>
<dbReference type="Gene3D" id="2.40.30.10">
    <property type="entry name" value="Translation factors"/>
    <property type="match status" value="1"/>
</dbReference>
<dbReference type="HAMAP" id="MF_00071">
    <property type="entry name" value="LepA"/>
    <property type="match status" value="1"/>
</dbReference>
<proteinExistence type="inferred from homology"/>
<evidence type="ECO:0000256" key="6">
    <source>
        <dbReference type="ARBA" id="ARBA00023134"/>
    </source>
</evidence>
<dbReference type="RefSeq" id="WP_016383333.1">
    <property type="nucleotide sequence ID" value="NZ_ANKW01000001.1"/>
</dbReference>
<dbReference type="InterPro" id="IPR005225">
    <property type="entry name" value="Small_GTP-bd"/>
</dbReference>
<evidence type="ECO:0000313" key="15">
    <source>
        <dbReference type="Proteomes" id="UP000014281"/>
    </source>
</evidence>
<dbReference type="Gene3D" id="3.30.70.240">
    <property type="match status" value="1"/>
</dbReference>
<keyword evidence="2 12" id="KW-1003">Cell membrane</keyword>
<evidence type="ECO:0000256" key="3">
    <source>
        <dbReference type="ARBA" id="ARBA00022741"/>
    </source>
</evidence>
<comment type="subcellular location">
    <subcellularLocation>
        <location evidence="12">Cell membrane</location>
        <topology evidence="12">Peripheral membrane protein</topology>
        <orientation evidence="12">Cytoplasmic side</orientation>
    </subcellularLocation>
</comment>
<comment type="caution">
    <text evidence="14">The sequence shown here is derived from an EMBL/GenBank/DDBJ whole genome shotgun (WGS) entry which is preliminary data.</text>
</comment>
<keyword evidence="6 12" id="KW-0342">GTP-binding</keyword>
<reference evidence="14 15" key="1">
    <citation type="journal article" date="2013" name="PLoS ONE">
        <title>Lactobacillus paracasei comparative genomics: towards species pan-genome definition and exploitation of diversity.</title>
        <authorList>
            <person name="Smokvina T."/>
            <person name="Wels M."/>
            <person name="Polka J."/>
            <person name="Chervaux C."/>
            <person name="Brisse S."/>
            <person name="Boekhorst J."/>
            <person name="van Hylckama Vlieg J.E."/>
            <person name="Siezen R.J."/>
        </authorList>
    </citation>
    <scope>NUCLEOTIDE SEQUENCE [LARGE SCALE GENOMIC DNA]</scope>
    <source>
        <strain evidence="14 15">Lpp122</strain>
    </source>
</reference>
<dbReference type="Pfam" id="PF00679">
    <property type="entry name" value="EFG_C"/>
    <property type="match status" value="1"/>
</dbReference>
<dbReference type="InterPro" id="IPR013842">
    <property type="entry name" value="LepA_CTD"/>
</dbReference>
<dbReference type="Gene3D" id="3.30.70.2570">
    <property type="entry name" value="Elongation factor 4, C-terminal domain"/>
    <property type="match status" value="1"/>
</dbReference>
<dbReference type="InterPro" id="IPR038363">
    <property type="entry name" value="LepA_C_sf"/>
</dbReference>
<dbReference type="FunFam" id="3.30.70.240:FF:000007">
    <property type="entry name" value="Translation factor GUF1, mitochondrial"/>
    <property type="match status" value="1"/>
</dbReference>
<feature type="binding site" evidence="12">
    <location>
        <begin position="23"/>
        <end position="28"/>
    </location>
    <ligand>
        <name>GTP</name>
        <dbReference type="ChEBI" id="CHEBI:37565"/>
    </ligand>
</feature>
<dbReference type="InterPro" id="IPR006297">
    <property type="entry name" value="EF-4"/>
</dbReference>
<dbReference type="FunFam" id="3.40.50.300:FF:000078">
    <property type="entry name" value="Elongation factor 4"/>
    <property type="match status" value="1"/>
</dbReference>
<dbReference type="FunFam" id="3.30.70.870:FF:000004">
    <property type="entry name" value="Translation factor GUF1, mitochondrial"/>
    <property type="match status" value="1"/>
</dbReference>
<dbReference type="FunFam" id="2.40.30.10:FF:000015">
    <property type="entry name" value="Translation factor GUF1, mitochondrial"/>
    <property type="match status" value="1"/>
</dbReference>
<dbReference type="SUPFAM" id="SSF52540">
    <property type="entry name" value="P-loop containing nucleoside triphosphate hydrolases"/>
    <property type="match status" value="1"/>
</dbReference>
<keyword evidence="7 12" id="KW-0472">Membrane</keyword>
<dbReference type="GO" id="GO:0045727">
    <property type="term" value="P:positive regulation of translation"/>
    <property type="evidence" value="ECO:0007669"/>
    <property type="project" value="UniProtKB-UniRule"/>
</dbReference>
<sequence length="616" mass="68800">MNQEEMLDRQKHIRNFSIIAHIDHGKSTLADRILELTDTIAKRDMQAQVLDDMALERERGITIKLNAVELHYKAKNGETYIFHLIDTPGHVDFSYEVSRSLAACEGALLVVDATQGVEAQTLANVYLAIDDDLEIIPVINKVDLPSAQPDVVKEEIEEMIGLDASDAILASGKTGLGVPEILERIVTDVPAPSGDLNAPLQALIFDSVYDDYRGVVLDVRVKEGQVKVGDTIQLMSNGKQFQVTEVGVMSPKAVKRDFLMVGDVGYITAAIKTIQDTRVGDTVTLADRPAEKPLKGYRKITPMVYSGLFPVDNAKFNDLREALEKLQLNDAALEFEPETSQALGFGFRCGFLGLLHMDVVQERLERDYDLDLIMTAPSVDYEIIMTDGTEKTIDNPADMPEVSEIKEIREPYVKASIMVPNDYVGPVMELSQRKRGEFVTMDYLDKYRVNVIYNLPLSEIIYDFFDDLKSSTKGYASLDYEITGYRQSDLVKMDILLNGDPVDALSTIVHKDFAYERGKAIVARLKTTIPRQQFEIPIQAAIGNKVIARSTVKAYRKNVLAKCYGGDITRKRKLLEKQKAGKKRMKSVGSVEVPQEAFMSILKMNDEGAGPRQVDR</sequence>
<evidence type="ECO:0000256" key="12">
    <source>
        <dbReference type="HAMAP-Rule" id="MF_00071"/>
    </source>
</evidence>
<dbReference type="Gene3D" id="3.30.70.870">
    <property type="entry name" value="Elongation Factor G (Translational Gtpase), domain 3"/>
    <property type="match status" value="1"/>
</dbReference>
<accession>A0A8E0I713</accession>
<comment type="similarity">
    <text evidence="10">Belongs to the GTP-binding elongation factor family. LepA subfamily.</text>
</comment>
<protein>
    <recommendedName>
        <fullName evidence="11 12">Elongation factor 4</fullName>
        <shortName evidence="12">EF-4</shortName>
        <ecNumber evidence="11 12">3.6.5.n1</ecNumber>
    </recommendedName>
    <alternativeName>
        <fullName evidence="12">Ribosomal back-translocase LepA</fullName>
    </alternativeName>
</protein>
<dbReference type="PANTHER" id="PTHR43512:SF4">
    <property type="entry name" value="TRANSLATION FACTOR GUF1 HOMOLOG, CHLOROPLASTIC"/>
    <property type="match status" value="1"/>
</dbReference>
<dbReference type="SMART" id="SM00838">
    <property type="entry name" value="EFG_C"/>
    <property type="match status" value="1"/>
</dbReference>
<dbReference type="EMBL" id="ANKW01000001">
    <property type="protein sequence ID" value="EPC21622.1"/>
    <property type="molecule type" value="Genomic_DNA"/>
</dbReference>
<dbReference type="Pfam" id="PF03144">
    <property type="entry name" value="GTP_EFTU_D2"/>
    <property type="match status" value="1"/>
</dbReference>
<evidence type="ECO:0000256" key="9">
    <source>
        <dbReference type="ARBA" id="ARBA00057626"/>
    </source>
</evidence>
<dbReference type="InterPro" id="IPR000640">
    <property type="entry name" value="EFG_V-like"/>
</dbReference>
<dbReference type="NCBIfam" id="TIGR01393">
    <property type="entry name" value="lepA"/>
    <property type="match status" value="1"/>
</dbReference>
<dbReference type="NCBIfam" id="TIGR00231">
    <property type="entry name" value="small_GTP"/>
    <property type="match status" value="1"/>
</dbReference>
<dbReference type="Pfam" id="PF00009">
    <property type="entry name" value="GTP_EFTU"/>
    <property type="match status" value="1"/>
</dbReference>
<evidence type="ECO:0000256" key="1">
    <source>
        <dbReference type="ARBA" id="ARBA00005454"/>
    </source>
</evidence>
<comment type="function">
    <text evidence="9 12">Required for accurate and efficient protein synthesis under certain stress conditions. May act as a fidelity factor of the translation reaction, by catalyzing a one-codon backward translocation of tRNAs on improperly translocated ribosomes. Back-translocation proceeds from a post-translocation (POST) complex to a pre-translocation (PRE) complex, thus giving elongation factor G a second chance to translocate the tRNAs correctly. Binds to ribosomes in a GTP-dependent manner.</text>
</comment>
<dbReference type="PANTHER" id="PTHR43512">
    <property type="entry name" value="TRANSLATION FACTOR GUF1-RELATED"/>
    <property type="match status" value="1"/>
</dbReference>
<dbReference type="AlphaFoldDB" id="A0A8E0I713"/>